<dbReference type="KEGG" id="luo:HHL09_05390"/>
<keyword evidence="1" id="KW-0472">Membrane</keyword>
<reference evidence="2 3" key="1">
    <citation type="submission" date="2020-04" db="EMBL/GenBank/DDBJ databases">
        <title>Luteolibacter sp. G-1-1-1 isolated from soil.</title>
        <authorList>
            <person name="Dahal R.H."/>
        </authorList>
    </citation>
    <scope>NUCLEOTIDE SEQUENCE [LARGE SCALE GENOMIC DNA]</scope>
    <source>
        <strain evidence="2 3">G-1-1-1</strain>
    </source>
</reference>
<feature type="transmembrane region" description="Helical" evidence="1">
    <location>
        <begin position="27"/>
        <end position="50"/>
    </location>
</feature>
<gene>
    <name evidence="2" type="ORF">HHL09_05390</name>
</gene>
<keyword evidence="3" id="KW-1185">Reference proteome</keyword>
<dbReference type="AlphaFoldDB" id="A0A858RG13"/>
<sequence>MSQDEIHAVATKTTPADVQVPNTMAGLITWAVGKFGGAAIIAIALSYGIIRVYTDMQVQTERQLADQKATNLQVMEMVRSQTLVQAELANALRDLAKQVEATSRH</sequence>
<organism evidence="2 3">
    <name type="scientific">Luteolibacter luteus</name>
    <dbReference type="NCBI Taxonomy" id="2728835"/>
    <lineage>
        <taxon>Bacteria</taxon>
        <taxon>Pseudomonadati</taxon>
        <taxon>Verrucomicrobiota</taxon>
        <taxon>Verrucomicrobiia</taxon>
        <taxon>Verrucomicrobiales</taxon>
        <taxon>Verrucomicrobiaceae</taxon>
        <taxon>Luteolibacter</taxon>
    </lineage>
</organism>
<dbReference type="Proteomes" id="UP000501812">
    <property type="component" value="Chromosome"/>
</dbReference>
<evidence type="ECO:0000313" key="3">
    <source>
        <dbReference type="Proteomes" id="UP000501812"/>
    </source>
</evidence>
<name>A0A858RG13_9BACT</name>
<dbReference type="EMBL" id="CP051774">
    <property type="protein sequence ID" value="QJE95230.1"/>
    <property type="molecule type" value="Genomic_DNA"/>
</dbReference>
<evidence type="ECO:0000313" key="2">
    <source>
        <dbReference type="EMBL" id="QJE95230.1"/>
    </source>
</evidence>
<keyword evidence="1" id="KW-0812">Transmembrane</keyword>
<evidence type="ECO:0000256" key="1">
    <source>
        <dbReference type="SAM" id="Phobius"/>
    </source>
</evidence>
<dbReference type="RefSeq" id="WP_169453459.1">
    <property type="nucleotide sequence ID" value="NZ_CP051774.1"/>
</dbReference>
<proteinExistence type="predicted"/>
<keyword evidence="1" id="KW-1133">Transmembrane helix</keyword>
<protein>
    <submittedName>
        <fullName evidence="2">Uncharacterized protein</fullName>
    </submittedName>
</protein>
<accession>A0A858RG13</accession>